<keyword evidence="10" id="KW-0808">Transferase</keyword>
<dbReference type="GO" id="GO:0005829">
    <property type="term" value="C:cytosol"/>
    <property type="evidence" value="ECO:0007669"/>
    <property type="project" value="UniProtKB-SubCell"/>
</dbReference>
<feature type="compositionally biased region" description="Polar residues" evidence="23">
    <location>
        <begin position="324"/>
        <end position="339"/>
    </location>
</feature>
<dbReference type="InterPro" id="IPR046439">
    <property type="entry name" value="ZF_RZ_dom"/>
</dbReference>
<comment type="similarity">
    <text evidence="5">Belongs to the AAA ATPase family.</text>
</comment>
<feature type="compositionally biased region" description="Basic and acidic residues" evidence="23">
    <location>
        <begin position="170"/>
        <end position="184"/>
    </location>
</feature>
<feature type="compositionally biased region" description="Basic and acidic residues" evidence="23">
    <location>
        <begin position="263"/>
        <end position="272"/>
    </location>
</feature>
<dbReference type="PROSITE" id="PS51981">
    <property type="entry name" value="ZF_RZ"/>
    <property type="match status" value="1"/>
</dbReference>
<gene>
    <name evidence="27" type="primary">LOC108902767</name>
</gene>
<dbReference type="GO" id="GO:0002040">
    <property type="term" value="P:sprouting angiogenesis"/>
    <property type="evidence" value="ECO:0007669"/>
    <property type="project" value="TreeGrafter"/>
</dbReference>
<dbReference type="GO" id="GO:0005524">
    <property type="term" value="F:ATP binding"/>
    <property type="evidence" value="ECO:0007669"/>
    <property type="project" value="UniProtKB-KW"/>
</dbReference>
<feature type="compositionally biased region" description="Polar residues" evidence="23">
    <location>
        <begin position="395"/>
        <end position="415"/>
    </location>
</feature>
<dbReference type="Proteomes" id="UP000694890">
    <property type="component" value="Linkage group LG17"/>
</dbReference>
<organism evidence="26 27">
    <name type="scientific">Lates calcarifer</name>
    <name type="common">Barramundi</name>
    <name type="synonym">Holocentrus calcarifer</name>
    <dbReference type="NCBI Taxonomy" id="8187"/>
    <lineage>
        <taxon>Eukaryota</taxon>
        <taxon>Metazoa</taxon>
        <taxon>Chordata</taxon>
        <taxon>Craniata</taxon>
        <taxon>Vertebrata</taxon>
        <taxon>Euteleostomi</taxon>
        <taxon>Actinopterygii</taxon>
        <taxon>Neopterygii</taxon>
        <taxon>Teleostei</taxon>
        <taxon>Neoteleostei</taxon>
        <taxon>Acanthomorphata</taxon>
        <taxon>Carangaria</taxon>
        <taxon>Carangaria incertae sedis</taxon>
        <taxon>Centropomidae</taxon>
        <taxon>Lates</taxon>
    </lineage>
</organism>
<keyword evidence="19" id="KW-0443">Lipid metabolism</keyword>
<dbReference type="Gene3D" id="3.30.40.10">
    <property type="entry name" value="Zinc/RING finger domain, C3HC4 (zinc finger)"/>
    <property type="match status" value="1"/>
</dbReference>
<evidence type="ECO:0000259" key="25">
    <source>
        <dbReference type="PROSITE" id="PS51981"/>
    </source>
</evidence>
<evidence type="ECO:0000256" key="18">
    <source>
        <dbReference type="ARBA" id="ARBA00022859"/>
    </source>
</evidence>
<keyword evidence="18" id="KW-0391">Immunity</keyword>
<feature type="compositionally biased region" description="Polar residues" evidence="23">
    <location>
        <begin position="443"/>
        <end position="458"/>
    </location>
</feature>
<comment type="pathway">
    <text evidence="4">Protein modification; protein ubiquitination.</text>
</comment>
<feature type="compositionally biased region" description="Polar residues" evidence="23">
    <location>
        <begin position="31"/>
        <end position="47"/>
    </location>
</feature>
<feature type="compositionally biased region" description="Basic and acidic residues" evidence="23">
    <location>
        <begin position="461"/>
        <end position="472"/>
    </location>
</feature>
<dbReference type="PROSITE" id="PS00518">
    <property type="entry name" value="ZF_RING_1"/>
    <property type="match status" value="1"/>
</dbReference>
<dbReference type="InterPro" id="IPR003593">
    <property type="entry name" value="AAA+_ATPase"/>
</dbReference>
<evidence type="ECO:0000256" key="19">
    <source>
        <dbReference type="ARBA" id="ARBA00023098"/>
    </source>
</evidence>
<dbReference type="InterPro" id="IPR001841">
    <property type="entry name" value="Znf_RING"/>
</dbReference>
<feature type="compositionally biased region" description="Basic and acidic residues" evidence="23">
    <location>
        <begin position="340"/>
        <end position="353"/>
    </location>
</feature>
<keyword evidence="17" id="KW-0067">ATP-binding</keyword>
<keyword evidence="12" id="KW-0547">Nucleotide-binding</keyword>
<dbReference type="GO" id="GO:0005811">
    <property type="term" value="C:lipid droplet"/>
    <property type="evidence" value="ECO:0007669"/>
    <property type="project" value="UniProtKB-SubCell"/>
</dbReference>
<sequence length="5275" mass="604566">MFCPECGNQVERSYKFCSECGFKLSLLTKTRTQNVATSASQPSVTTEKNPKEGQDQVPKDVKEQENTVQIKGQSASDDSDPARDDATQDPSNNTDGPAAVETRSTASSLHQTHGNLVATTQVTGTRKEEERLSRTAARSKTPPSPTPLLHDSDKLTVQQTEDPSDISTETSRDAVQRPADKSSDIHSGQLSDATSSLTSTKETSATAPESSEQILQDCDLVAKHPASGQDEDKTFNRETQNLSYRPNDNENHTNTEQHTAVKQTDRKDDQQGGDKSCYSDDQNTEKTGSADPCPVTKEAAKSTEAVDTKSDEKESLHLERQEQQPDVATSASLPSVTSEENPKEDQVPKDVKGQENTSQIKGQSASDDSDPARDDTTTQDLSNNTDGPAAVETRATASSLHQTHGNLVATTQVTGTRKEEERLSRTAARSKTPPSPTLDSDKLTVQQTKDPSDISTAVDTKASEKASTHLERQAQQPSNVAVSRSPAPEEVGPLVAANILERSAELPQISSDNEYVAVYFHAVTSKDLNLDPEKDFVEVHSKALFGNWDHGLKMSFSRSLGDKRYLVEGRVLFHKSKIHESIPYKYAVYKHKYKEIYETIYQKDENHFINRCLSIRQDLLTNEDEWHQYDDVIHPKLKSSWIWHSAKETVIKGRNQAGVEMLKIIFDLLTTWNEQNVNNFFLLLQQFFYAYSYPLLHDGMKRPWPLQYGKEEVKILLKNFLEENIIAQPSMWKEETESLLPPLHAGVVGLLVYNKYLKESMTHQLSSLCNLLCLPKKPQRHFISIWTDFVRPLADKKSIADTVEMLCNNARQYHIEKFILVIPLIHLLRGESKPFEPVPPVLNPQFDSWTDLKGSKGIHSYRDGSSRSLIKIMKENAYLLDIDRRLVRSWMSLLSVDDLMSFISSVQVDLLDILYHMQFSVKSGGPHLNYKSLKELASHLINRERNRSKSFDDQYGECCLKTAVRLLGSVCSHTNNSDCWDVPLDFLDLVCLIAKSYDHADSQSRVRIHEESIGETLETVRKWRRNTFKNKLVNQWKAQFSVPHEIKVWDKLLSLSFSHDEHTSFWRNTFMADFEGKLKKEHLVDQIGIYSNKMEEMSKTSPSLCSAMEKCALEAVAALCQDKSGRAISDLLDKHDITKFGKLMSVVVLKTWPRDTNGVYVEGEDLIFEYLVNWPMAKTVLQMTGARGRLIDKLSDEAQVRMTLASSALKSVAEKFLSGEIQIKTLNQILHKDREFIDLLKIDGLCDDGRCKDERNMRRLLRSRKDEAEAVHREKELVKGLVQICQELPQNVKVDFKGLDRKLHQNIEMLNLNELMKVDALDEQTSSETGKVTYFNLCDVNRQMASELHDIKDSSIFKMCWRTQVDELSRDQPDTEDTEHLEGNEEIYTLDQVYSQIFQGCYSTYKGLYQSLKSGEVLLEEIDSMVEVYKGKYEDLRKDLDIMCRIDLQDNRKWIRGRIDQIRHYHDLNLAMESAKIIMGIRKTICPKGDFKILERLLQMNEADFKKNSLDCIDDTLINAKNVLKDITENRRKCLEELSLRQNFVLWVKEALTDINELKVFVDLASISAGENDLDVDRVACFHDAVLGYSSMLYGLKEDSGFKDCEASLSKLWRALENDSDIPVKLRDTARHLEWLKTVKESHGSVEFSSLSLATSINERGIYTIKAQNQKRLALESSLTLQIQDGHEKNLTCTYEDLKELQNKLMLMSRRGEQNQSEVDRFAEVFDSVQRLAKAFVDLYAAGNPLFRCWEAKIYCKRQSDPCIIMEIKFCKTLHSIQVCGSLVEQLTVLSKKMELFLDDWQNFMDKQRSDHYYLNYFTAEQIFYLCSVVSQTNVNAEIEDNALMMLSFIKPNCTTSDVWTTWGRFYNQFQSGQRLNECIHFQSHFLHQGDSSISSPDPTDKPDQTIGLKELEELWNGYMKNEKIFFHDLLDIRSLGGLLKTMSITEDQIENEWEEPVLSETKDNSLRRRLPKGLLSNQPNLIICPHDEVLTSSICLYMTSEYEPLPSYDEVLLCTPATSHEQVELFLRRCLTPGDIGQKIYTMLWADQLTYDVSCAMEKCFQKLRSHDYRLVIFCSSDREHTYIPTAFSQFKRDFVPQEPLERIQKYLSRHYTVTSAYKNAMFKRGHSVGIVASRRAGVGKSLYVQRLFEKLEGSVEPGTACRKCIRLTDHEVDDHKVLQSLYDTPKQKDIRVFHFDVMSSVQKGLNEFLFKLLFLRYLMDSDGRMWHCSHKDLYIIELLESLNDQPRHAPRSGRKENFAFSDIFPKVFCRPPKEVQALEMKREENADMESDDPLMDDECFKSEAYQRPYQYLTRFHNNSNLDNFTYKGIEGSHAECLQILLIYCGIIDPSWAELRNFVWFLNLQLQDCENSVFCKFEFVGDTLCGFKNFVVEFMILMSKDFATPSLCIADQSPGRQQVDISGLNERDLAPFLIRKRWESEPHPYIFFNDDHMSMTFIGFHLRINNQKGVDAINPLTGEVIKKNIMTQELYTGLKLQRVPFNRNFDQLPRADKIEHLCSVLGIKWPTDPDETYELTTDNILKMMAIHMRFRCGIPVIIMGETGCGKTRLIKFMCELRRCGAPTENMKLVKVHGGTTSEMIHEKVKEAETLARTNKENHEFDSVLFFDEANTTEAISSIKEIICDNSVQGQQLGCQTGLQIIAACNPYRKHTDKMIERLEASGLGYRVRAEETEDRLGSIPLRQLVYRVHVLPPSMIPLVWDFGQLNDSTEKMYIEQIVQRQAKANSIEECDIPTITKVMSSSQKFMRERKDECSFVSLRDVERCMQVFEWFHKNHKIFEVALRAFLQEPSQRKKKNRSQFSPASDRVIWSLLMAVGVCYQSCLEDRKPYQTTISQLLPHEYDRKRIRREVELMHELLLNGVPMGKTIARNEALKENFFMMVICVELRIPLFIVGKPGSSKSLSKTLLADAMQGPASHSELCRKLKQIHLVSFQCSPHSTPEGIISTFKQCARFQEKKDLNEYISVVVLDEIGLAEDSPKMPLKTLHPLLEEGCVDDEPQPHKRVGFIGISNWALDPAKMNRGIFVSRGDPSQQELIKSAEGICSSDENVLEKIRHLFEPFAKAYMKVCREGRGFFGLRDFYSLIKMVFSITKISNECPTADKITAAVLRNFSGKDDVDVMAIFHEELREDCANANITTLAMVEESISAHQVQENRYLLILTKNYAALQILQQIFFSHQIHPEIIFGSSFPKDQEYTQICRNINRVKVCMETGQTVVLLNLQNLYESLYDALNQYYVTLGGQKYVDLGLGTHRVKCRVHKNFRLIVIEEKEVVYEQFPIPLINRLEKHYLDINTVLRNEKKYIAAQLQEWVDDFVSLSSQHSTKKQYVPSDVFIGYHSDTCSSVVLQVTENQSVETDAQTTLYKAKGILLNCATPDSIIRLDKSRLPDEEREHLTKEYVKEEMHRSLGDYIVYHTQQLELSCFFFTEVTTFSRLLTAADTQQLQNVTKLGDIKLLSLQQFDTEYSFLKEIREFLDSAHADKVLIIQTDYEDSHRRNILSSAKYSCINEINKWTTTDSIKTFVYFVIKLPRIEGGTSYVGFQGGPWRSVHIDDLRRSKEFVSDVHSLKKLRMSDLFEDPPEAMETEEPISVPQNDDSTVLGDLFDTEDLVRSCVQSAVSMLRDAEDSGELSTRRIENLLTLLDGSQTHGVFANIVRRRLHLLLEEYEATIPSPNSWVLSEASNVTALQEGGTFLHTLWKKIQAVVIPLLANLISAIDRDCNLDLLLDGGDDIRNLWLEIFGSKEMLHVPYVRAESKVFMVQSHTTGGNTMRCLMPFSWWIKDFLDGLMTQTSRHENHSPGHFQALFLNTPLGSYMTKNVNEKMRKEFFERYLWDFVSMTMKVTSDEELQLLCQALVSCVDEICRRKRDEDELCLPHIHITYHFYQSRLQNLSRMISLQPEIVSPLRRSQHIKHCPEMVLDVHAAQACVEYLVSPDLDTDALCQRWLKQVKRLQASLELICSQHNSKQYGERCKERLHDVSNGWKRIYILSLFVEHMLLGFHSEQNQLRRLVLNHIQRLSRVLQGNSDVKSVKAFQAVIEVLKSCKQGASDQIFRFGHHCDVCLREPQDPVGLPCHHIYCLTCVRANLDAGQTSCPKCRQQLPNDFQPHVSEDIRASFKKNAEFRQRCNGFFIDMLTTVCFKDNTPPTQGVINHLLSYMRVETEDKQIHTKDLSPFDESPDNNPVVRSVILKLLLKFSFDEVKEYLQQHLSSVEESRFVDEGDKAELYALYINCLEDSMWEKMSLDGNKPEELKPFFNNETQFLRFFLAEVTSVPATVSIQHLQHIAQLRLSLTMATSPISDFLSDNNVPDGAEDFLNMVIKLCEEGGNDWYRVYLIRKLSELHGVELVQTLVKQPKFRWLFPTEIHQQNEDGGQMDQYLVYGEEYKAVRDAVAKAVVDGDVEQIEEVCEKCTAPPRNRTVFILLALFREVTTLYRSANKGLHPTLERCQSFGELIQGSRYLHQREVRDFASALVHNRLGALTIHPGYTIVDNAVIELTIHLAAVLLTGTPPLLMPLKQLGLFPENMQGAFIPTMPDDMLAVAQAAIQQGYGQLTWYMCPNNHPCFVDECGLPMQRGRCLECGLEVGGEHHMALPGFRPIQLQQDRTRPGHILGDPERRNNPDALDTKNMSLTPFTLVRLVTHLAMLLGSSEKSQFVQNIIQPTVEDVCAFLTLHLIKDLDQLSQALGKGADDTITTVHLVLRSLQDIPQTSHSGIDPRLTTKASRNCWETTMAAEMMPQLKDLDQLLQEGKGKIRTDSRVSSNFIMRTTFGDDCTFLASLPQGSQVHSSAVWSCRERLSLLSLTHIVDHNDQKEELPLLWRFLQKEIEFRQIKFLPDILILQKRLVRKFQNTSDQIVGSIREFTEKQSDMRTWYEKHIDIFLRTWNLLRVSVTSTEMKIPDEFCSEDLDLNSDLQYLLPRRQGPGLCATGLISYLVGLQNELVYAVDSYTGEDSSSYKVTMAELTEQHVICYEVEKDLLPLVLSNCQYSLERGHETISHYDLPRIQQQILTRFLQGKPLITCTGIPTLVNTQERDYETIFNAVKGRVHQKPLSSLTRNAVSRELNSFSEVCEAFKIVELLLGFLSVTGGDPMMKLVTYLQDVLKMADRIDHHILQALGRCTLRHCVSLWQLLSSLKSENMLRLRREPFSGYSAKYLKPLTEKDKTELKGFMSIGNVDQWLLEMHEFLLLRLGRPWATDDFNPSWGVKETVAAYMDSKEVEVPPYVEGKFPENLQLSQIVETWKYAITTKQDWMMER</sequence>
<dbReference type="KEGG" id="lcf:108902767"/>
<proteinExistence type="inferred from homology"/>
<dbReference type="SUPFAM" id="SSF57850">
    <property type="entry name" value="RING/U-box"/>
    <property type="match status" value="1"/>
</dbReference>
<protein>
    <recommendedName>
        <fullName evidence="6">RING-type E3 ubiquitin transferase</fullName>
        <ecNumber evidence="6">2.3.2.27</ecNumber>
    </recommendedName>
</protein>
<keyword evidence="14" id="KW-0833">Ubl conjugation pathway</keyword>
<evidence type="ECO:0000256" key="13">
    <source>
        <dbReference type="ARBA" id="ARBA00022771"/>
    </source>
</evidence>
<dbReference type="GeneID" id="108902767"/>
<keyword evidence="16" id="KW-0862">Zinc</keyword>
<feature type="compositionally biased region" description="Polar residues" evidence="23">
    <location>
        <begin position="102"/>
        <end position="124"/>
    </location>
</feature>
<dbReference type="InterPro" id="IPR017907">
    <property type="entry name" value="Znf_RING_CS"/>
</dbReference>
<dbReference type="GO" id="GO:0002376">
    <property type="term" value="P:immune system process"/>
    <property type="evidence" value="ECO:0007669"/>
    <property type="project" value="UniProtKB-KW"/>
</dbReference>
<dbReference type="Gene3D" id="3.40.50.300">
    <property type="entry name" value="P-loop containing nucleotide triphosphate hydrolases"/>
    <property type="match status" value="2"/>
</dbReference>
<dbReference type="InterPro" id="IPR018957">
    <property type="entry name" value="Znf_C3HC4_RING-type"/>
</dbReference>
<evidence type="ECO:0000256" key="20">
    <source>
        <dbReference type="ARBA" id="ARBA00023268"/>
    </source>
</evidence>
<keyword evidence="9" id="KW-0551">Lipid droplet</keyword>
<keyword evidence="8" id="KW-0037">Angiogenesis</keyword>
<evidence type="ECO:0000256" key="9">
    <source>
        <dbReference type="ARBA" id="ARBA00022677"/>
    </source>
</evidence>
<evidence type="ECO:0000256" key="3">
    <source>
        <dbReference type="ARBA" id="ARBA00004514"/>
    </source>
</evidence>
<evidence type="ECO:0000259" key="24">
    <source>
        <dbReference type="PROSITE" id="PS50089"/>
    </source>
</evidence>
<dbReference type="GO" id="GO:0016020">
    <property type="term" value="C:membrane"/>
    <property type="evidence" value="ECO:0007669"/>
    <property type="project" value="TreeGrafter"/>
</dbReference>
<dbReference type="InterPro" id="IPR027417">
    <property type="entry name" value="P-loop_NTPase"/>
</dbReference>
<dbReference type="FunFam" id="3.40.50.300:FF:000804">
    <property type="entry name" value="E3 ubiquitin-protein ligase RNF213"/>
    <property type="match status" value="1"/>
</dbReference>
<accession>A0AAJ7QN70</accession>
<dbReference type="SMART" id="SM00184">
    <property type="entry name" value="RING"/>
    <property type="match status" value="1"/>
</dbReference>
<feature type="compositionally biased region" description="Basic and acidic residues" evidence="23">
    <location>
        <begin position="48"/>
        <end position="65"/>
    </location>
</feature>
<dbReference type="InterPro" id="IPR031248">
    <property type="entry name" value="RNF213"/>
</dbReference>
<name>A0AAJ7QN70_LATCA</name>
<dbReference type="SUPFAM" id="SSF52540">
    <property type="entry name" value="P-loop containing nucleoside triphosphate hydrolases"/>
    <property type="match status" value="2"/>
</dbReference>
<feature type="region of interest" description="Disordered" evidence="23">
    <location>
        <begin position="31"/>
        <end position="487"/>
    </location>
</feature>
<reference evidence="27" key="1">
    <citation type="submission" date="2025-08" db="UniProtKB">
        <authorList>
            <consortium name="RefSeq"/>
        </authorList>
    </citation>
    <scope>IDENTIFICATION</scope>
    <source>
        <tissue evidence="27">Brain</tissue>
    </source>
</reference>
<evidence type="ECO:0000256" key="23">
    <source>
        <dbReference type="SAM" id="MobiDB-lite"/>
    </source>
</evidence>
<dbReference type="GO" id="GO:0008270">
    <property type="term" value="F:zinc ion binding"/>
    <property type="evidence" value="ECO:0007669"/>
    <property type="project" value="UniProtKB-KW"/>
</dbReference>
<evidence type="ECO:0000256" key="16">
    <source>
        <dbReference type="ARBA" id="ARBA00022833"/>
    </source>
</evidence>
<dbReference type="PANTHER" id="PTHR22605:SF18">
    <property type="entry name" value="E3 UBIQUITIN-PROTEIN LIGASE RNF213-ALPHA"/>
    <property type="match status" value="1"/>
</dbReference>
<evidence type="ECO:0000256" key="22">
    <source>
        <dbReference type="PROSITE-ProRule" id="PRU00175"/>
    </source>
</evidence>
<feature type="domain" description="RING-type" evidence="24">
    <location>
        <begin position="4078"/>
        <end position="4117"/>
    </location>
</feature>
<feature type="compositionally biased region" description="Polar residues" evidence="23">
    <location>
        <begin position="237"/>
        <end position="246"/>
    </location>
</feature>
<evidence type="ECO:0000256" key="4">
    <source>
        <dbReference type="ARBA" id="ARBA00004906"/>
    </source>
</evidence>
<dbReference type="PROSITE" id="PS50089">
    <property type="entry name" value="ZF_RING_2"/>
    <property type="match status" value="1"/>
</dbReference>
<evidence type="ECO:0000256" key="17">
    <source>
        <dbReference type="ARBA" id="ARBA00022840"/>
    </source>
</evidence>
<evidence type="ECO:0000313" key="26">
    <source>
        <dbReference type="Proteomes" id="UP000694890"/>
    </source>
</evidence>
<feature type="compositionally biased region" description="Polar residues" evidence="23">
    <location>
        <begin position="155"/>
        <end position="169"/>
    </location>
</feature>
<evidence type="ECO:0000256" key="10">
    <source>
        <dbReference type="ARBA" id="ARBA00022679"/>
    </source>
</evidence>
<dbReference type="Pfam" id="PF20173">
    <property type="entry name" value="ZnF_RZ-type"/>
    <property type="match status" value="1"/>
</dbReference>
<dbReference type="Pfam" id="PF00097">
    <property type="entry name" value="zf-C3HC4"/>
    <property type="match status" value="1"/>
</dbReference>
<dbReference type="InterPro" id="IPR013083">
    <property type="entry name" value="Znf_RING/FYVE/PHD"/>
</dbReference>
<evidence type="ECO:0000256" key="6">
    <source>
        <dbReference type="ARBA" id="ARBA00012483"/>
    </source>
</evidence>
<keyword evidence="7" id="KW-0963">Cytoplasm</keyword>
<comment type="catalytic activity">
    <reaction evidence="1">
        <text>S-ubiquitinyl-[E2 ubiquitin-conjugating enzyme]-L-cysteine + [acceptor protein]-L-lysine = [E2 ubiquitin-conjugating enzyme]-L-cysteine + N(6)-ubiquitinyl-[acceptor protein]-L-lysine.</text>
        <dbReference type="EC" id="2.3.2.27"/>
    </reaction>
</comment>
<feature type="compositionally biased region" description="Polar residues" evidence="23">
    <location>
        <begin position="473"/>
        <end position="482"/>
    </location>
</feature>
<feature type="compositionally biased region" description="Polar residues" evidence="23">
    <location>
        <begin position="354"/>
        <end position="363"/>
    </location>
</feature>
<comment type="catalytic activity">
    <reaction evidence="21">
        <text>ATP + H2O = ADP + phosphate + H(+)</text>
        <dbReference type="Rhea" id="RHEA:13065"/>
        <dbReference type="ChEBI" id="CHEBI:15377"/>
        <dbReference type="ChEBI" id="CHEBI:15378"/>
        <dbReference type="ChEBI" id="CHEBI:30616"/>
        <dbReference type="ChEBI" id="CHEBI:43474"/>
        <dbReference type="ChEBI" id="CHEBI:456216"/>
    </reaction>
    <physiologicalReaction direction="left-to-right" evidence="21">
        <dbReference type="Rhea" id="RHEA:13066"/>
    </physiologicalReaction>
</comment>
<comment type="subcellular location">
    <subcellularLocation>
        <location evidence="3">Cytoplasm</location>
        <location evidence="3">Cytosol</location>
    </subcellularLocation>
    <subcellularLocation>
        <location evidence="2">Lipid droplet</location>
    </subcellularLocation>
</comment>
<dbReference type="FunFam" id="3.40.50.300:FF:000491">
    <property type="entry name" value="E3 ubiquitin-protein ligase RNF213"/>
    <property type="match status" value="1"/>
</dbReference>
<dbReference type="SMART" id="SM00382">
    <property type="entry name" value="AAA"/>
    <property type="match status" value="2"/>
</dbReference>
<keyword evidence="20" id="KW-0511">Multifunctional enzyme</keyword>
<evidence type="ECO:0000256" key="12">
    <source>
        <dbReference type="ARBA" id="ARBA00022741"/>
    </source>
</evidence>
<dbReference type="EC" id="2.3.2.27" evidence="6"/>
<keyword evidence="13 22" id="KW-0863">Zinc-finger</keyword>
<dbReference type="GO" id="GO:0005730">
    <property type="term" value="C:nucleolus"/>
    <property type="evidence" value="ECO:0007669"/>
    <property type="project" value="TreeGrafter"/>
</dbReference>
<dbReference type="GO" id="GO:0006629">
    <property type="term" value="P:lipid metabolic process"/>
    <property type="evidence" value="ECO:0007669"/>
    <property type="project" value="UniProtKB-KW"/>
</dbReference>
<keyword evidence="15" id="KW-0378">Hydrolase</keyword>
<dbReference type="RefSeq" id="XP_018560281.2">
    <property type="nucleotide sequence ID" value="XM_018704765.2"/>
</dbReference>
<evidence type="ECO:0000256" key="7">
    <source>
        <dbReference type="ARBA" id="ARBA00022490"/>
    </source>
</evidence>
<dbReference type="GO" id="GO:0016887">
    <property type="term" value="F:ATP hydrolysis activity"/>
    <property type="evidence" value="ECO:0007669"/>
    <property type="project" value="InterPro"/>
</dbReference>
<feature type="compositionally biased region" description="Basic and acidic residues" evidence="23">
    <location>
        <begin position="298"/>
        <end position="323"/>
    </location>
</feature>
<dbReference type="GO" id="GO:0061630">
    <property type="term" value="F:ubiquitin protein ligase activity"/>
    <property type="evidence" value="ECO:0007669"/>
    <property type="project" value="UniProtKB-EC"/>
</dbReference>
<dbReference type="PANTHER" id="PTHR22605">
    <property type="entry name" value="RZ-TYPE DOMAIN-CONTAINING PROTEIN"/>
    <property type="match status" value="1"/>
</dbReference>
<evidence type="ECO:0000256" key="2">
    <source>
        <dbReference type="ARBA" id="ARBA00004502"/>
    </source>
</evidence>
<evidence type="ECO:0000256" key="11">
    <source>
        <dbReference type="ARBA" id="ARBA00022723"/>
    </source>
</evidence>
<evidence type="ECO:0000256" key="5">
    <source>
        <dbReference type="ARBA" id="ARBA00006914"/>
    </source>
</evidence>
<evidence type="ECO:0000313" key="27">
    <source>
        <dbReference type="RefSeq" id="XP_018560281.2"/>
    </source>
</evidence>
<evidence type="ECO:0000256" key="1">
    <source>
        <dbReference type="ARBA" id="ARBA00000900"/>
    </source>
</evidence>
<feature type="domain" description="RZ-type" evidence="25">
    <location>
        <begin position="4553"/>
        <end position="4627"/>
    </location>
</feature>
<keyword evidence="11" id="KW-0479">Metal-binding</keyword>
<feature type="compositionally biased region" description="Polar residues" evidence="23">
    <location>
        <begin position="185"/>
        <end position="214"/>
    </location>
</feature>
<dbReference type="GO" id="GO:2000051">
    <property type="term" value="P:negative regulation of non-canonical Wnt signaling pathway"/>
    <property type="evidence" value="ECO:0007669"/>
    <property type="project" value="TreeGrafter"/>
</dbReference>
<dbReference type="GO" id="GO:0006511">
    <property type="term" value="P:ubiquitin-dependent protein catabolic process"/>
    <property type="evidence" value="ECO:0007669"/>
    <property type="project" value="TreeGrafter"/>
</dbReference>
<evidence type="ECO:0000256" key="15">
    <source>
        <dbReference type="ARBA" id="ARBA00022801"/>
    </source>
</evidence>
<evidence type="ECO:0000256" key="14">
    <source>
        <dbReference type="ARBA" id="ARBA00022786"/>
    </source>
</evidence>
<evidence type="ECO:0000256" key="21">
    <source>
        <dbReference type="ARBA" id="ARBA00048778"/>
    </source>
</evidence>
<evidence type="ECO:0000256" key="8">
    <source>
        <dbReference type="ARBA" id="ARBA00022657"/>
    </source>
</evidence>